<evidence type="ECO:0000259" key="6">
    <source>
        <dbReference type="PROSITE" id="PS50865"/>
    </source>
</evidence>
<dbReference type="GeneID" id="28841151"/>
<evidence type="ECO:0000256" key="2">
    <source>
        <dbReference type="ARBA" id="ARBA00022771"/>
    </source>
</evidence>
<dbReference type="STRING" id="342668.A0A1B8GES6"/>
<evidence type="ECO:0000313" key="9">
    <source>
        <dbReference type="Proteomes" id="UP000091956"/>
    </source>
</evidence>
<dbReference type="InterPro" id="IPR050869">
    <property type="entry name" value="H3K4_H4K5_MeTrfase"/>
</dbReference>
<dbReference type="OrthoDB" id="5945798at2759"/>
<dbReference type="PROSITE" id="PS50280">
    <property type="entry name" value="SET"/>
    <property type="match status" value="1"/>
</dbReference>
<dbReference type="Gene3D" id="2.170.270.10">
    <property type="entry name" value="SET domain"/>
    <property type="match status" value="1"/>
</dbReference>
<proteinExistence type="predicted"/>
<feature type="domain" description="SET" evidence="5">
    <location>
        <begin position="35"/>
        <end position="283"/>
    </location>
</feature>
<name>A0A1B8GES6_9PEZI</name>
<evidence type="ECO:0000259" key="5">
    <source>
        <dbReference type="PROSITE" id="PS50280"/>
    </source>
</evidence>
<evidence type="ECO:0000256" key="1">
    <source>
        <dbReference type="ARBA" id="ARBA00022723"/>
    </source>
</evidence>
<dbReference type="PROSITE" id="PS50865">
    <property type="entry name" value="ZF_MYND_2"/>
    <property type="match status" value="1"/>
</dbReference>
<dbReference type="PANTHER" id="PTHR12197">
    <property type="entry name" value="HISTONE-LYSINE N-METHYLTRANSFERASE SMYD"/>
    <property type="match status" value="1"/>
</dbReference>
<dbReference type="Gene3D" id="6.10.140.2220">
    <property type="match status" value="1"/>
</dbReference>
<feature type="domain" description="MYND-type" evidence="6">
    <location>
        <begin position="82"/>
        <end position="139"/>
    </location>
</feature>
<dbReference type="RefSeq" id="XP_018128069.1">
    <property type="nucleotide sequence ID" value="XM_018277198.2"/>
</dbReference>
<dbReference type="InterPro" id="IPR046341">
    <property type="entry name" value="SET_dom_sf"/>
</dbReference>
<dbReference type="PROSITE" id="PS51379">
    <property type="entry name" value="4FE4S_FER_2"/>
    <property type="match status" value="1"/>
</dbReference>
<gene>
    <name evidence="8" type="ORF">VE01_07765</name>
</gene>
<dbReference type="InterPro" id="IPR001214">
    <property type="entry name" value="SET_dom"/>
</dbReference>
<organism evidence="8 9">
    <name type="scientific">Pseudogymnoascus verrucosus</name>
    <dbReference type="NCBI Taxonomy" id="342668"/>
    <lineage>
        <taxon>Eukaryota</taxon>
        <taxon>Fungi</taxon>
        <taxon>Dikarya</taxon>
        <taxon>Ascomycota</taxon>
        <taxon>Pezizomycotina</taxon>
        <taxon>Leotiomycetes</taxon>
        <taxon>Thelebolales</taxon>
        <taxon>Thelebolaceae</taxon>
        <taxon>Pseudogymnoascus</taxon>
    </lineage>
</organism>
<dbReference type="EMBL" id="KV460244">
    <property type="protein sequence ID" value="OBT94336.1"/>
    <property type="molecule type" value="Genomic_DNA"/>
</dbReference>
<dbReference type="AlphaFoldDB" id="A0A1B8GES6"/>
<dbReference type="Pfam" id="PF00856">
    <property type="entry name" value="SET"/>
    <property type="match status" value="1"/>
</dbReference>
<dbReference type="SUPFAM" id="SSF82199">
    <property type="entry name" value="SET domain"/>
    <property type="match status" value="1"/>
</dbReference>
<dbReference type="InterPro" id="IPR002893">
    <property type="entry name" value="Znf_MYND"/>
</dbReference>
<dbReference type="CDD" id="cd20071">
    <property type="entry name" value="SET_SMYD"/>
    <property type="match status" value="1"/>
</dbReference>
<protein>
    <submittedName>
        <fullName evidence="8">Uncharacterized protein</fullName>
    </submittedName>
</protein>
<dbReference type="GO" id="GO:0005634">
    <property type="term" value="C:nucleus"/>
    <property type="evidence" value="ECO:0007669"/>
    <property type="project" value="TreeGrafter"/>
</dbReference>
<dbReference type="PANTHER" id="PTHR12197:SF251">
    <property type="entry name" value="EG:BACR7C10.4 PROTEIN"/>
    <property type="match status" value="1"/>
</dbReference>
<dbReference type="Proteomes" id="UP000091956">
    <property type="component" value="Unassembled WGS sequence"/>
</dbReference>
<keyword evidence="2 4" id="KW-0863">Zinc-finger</keyword>
<reference evidence="8 9" key="1">
    <citation type="submission" date="2016-03" db="EMBL/GenBank/DDBJ databases">
        <title>Comparative genomics of Pseudogymnoascus destructans, the fungus causing white-nose syndrome of bats.</title>
        <authorList>
            <person name="Palmer J.M."/>
            <person name="Drees K.P."/>
            <person name="Foster J.T."/>
            <person name="Lindner D.L."/>
        </authorList>
    </citation>
    <scope>NUCLEOTIDE SEQUENCE [LARGE SCALE GENOMIC DNA]</scope>
    <source>
        <strain evidence="8 9">UAMH 10579</strain>
    </source>
</reference>
<evidence type="ECO:0000259" key="7">
    <source>
        <dbReference type="PROSITE" id="PS51379"/>
    </source>
</evidence>
<dbReference type="Gene3D" id="1.10.220.160">
    <property type="match status" value="1"/>
</dbReference>
<accession>A0A1B8GES6</accession>
<reference evidence="9" key="2">
    <citation type="journal article" date="2018" name="Nat. Commun.">
        <title>Extreme sensitivity to ultraviolet light in the fungal pathogen causing white-nose syndrome of bats.</title>
        <authorList>
            <person name="Palmer J.M."/>
            <person name="Drees K.P."/>
            <person name="Foster J.T."/>
            <person name="Lindner D.L."/>
        </authorList>
    </citation>
    <scope>NUCLEOTIDE SEQUENCE [LARGE SCALE GENOMIC DNA]</scope>
    <source>
        <strain evidence="9">UAMH 10579</strain>
    </source>
</reference>
<evidence type="ECO:0000313" key="8">
    <source>
        <dbReference type="EMBL" id="OBT94336.1"/>
    </source>
</evidence>
<dbReference type="InterPro" id="IPR017896">
    <property type="entry name" value="4Fe4S_Fe-S-bd"/>
</dbReference>
<keyword evidence="9" id="KW-1185">Reference proteome</keyword>
<keyword evidence="3" id="KW-0862">Zinc</keyword>
<keyword evidence="1" id="KW-0479">Metal-binding</keyword>
<dbReference type="GO" id="GO:0008270">
    <property type="term" value="F:zinc ion binding"/>
    <property type="evidence" value="ECO:0007669"/>
    <property type="project" value="UniProtKB-KW"/>
</dbReference>
<feature type="domain" description="4Fe-4S ferredoxin-type" evidence="7">
    <location>
        <begin position="106"/>
        <end position="136"/>
    </location>
</feature>
<evidence type="ECO:0000256" key="3">
    <source>
        <dbReference type="ARBA" id="ARBA00022833"/>
    </source>
</evidence>
<dbReference type="SUPFAM" id="SSF144232">
    <property type="entry name" value="HIT/MYND zinc finger-like"/>
    <property type="match status" value="1"/>
</dbReference>
<dbReference type="Pfam" id="PF01753">
    <property type="entry name" value="zf-MYND"/>
    <property type="match status" value="1"/>
</dbReference>
<evidence type="ECO:0000256" key="4">
    <source>
        <dbReference type="PROSITE-ProRule" id="PRU00134"/>
    </source>
</evidence>
<sequence length="547" mass="60466">MASQTPPTYLEEAARPIYDDQELCQYLLRSLDAPASLEILPSKIHLNGTGLFAKEAIAEGAEVFRSTPLVSCVDNGLYGVICDFCFTSSAGKINPVTGHFRAKGDIMPKINLCAECQVCGYCSKDCQKKAWKKYHKSECLALKKIPTAFVSTRALYRVLAMQKQGTLAEQGWRAVNHLQPHRLQHYSKSGVEIILGVSMNSKTLIQSEHSLGAIQDLYCRILTNCISIQRPLEENAGTALDLVGAFMNHSCDPNAFVFFENSQLRVRSLKPIQPGDEITQTYVDDKAGMMIRGEMLRSQYFFTCECRRCDDELLELQTLSSTEGFSIQTFADTEKLLVDYLNKVDSSNASELDPEQVIIKLSQLTTPIFPTRDWPDAAWPMPAMHLILAKLWNSSNLYSQAAIHATKGCLANTRRLGPHWVAYLRDFILLLNPVVVAANASGGWSGPGAPGPRQLLDFFNGLMHELLLQARKTYGVDVAYYSALARWYAIQMDAPYGPLPGQKGFTKRFRVAQAKVLGWARVDGSMGVVLSEGKAVVVGSQAGSRTG</sequence>
<dbReference type="SMART" id="SM00317">
    <property type="entry name" value="SET"/>
    <property type="match status" value="1"/>
</dbReference>